<feature type="domain" description="HTH tetR-type" evidence="5">
    <location>
        <begin position="4"/>
        <end position="64"/>
    </location>
</feature>
<dbReference type="KEGG" id="euz:DVS28_a3418"/>
<evidence type="ECO:0000256" key="2">
    <source>
        <dbReference type="ARBA" id="ARBA00023125"/>
    </source>
</evidence>
<sequence length="180" mass="19724">MARSSRKQALLDAALGQFAQHGYEGTSVGTLADEVGVSKAAVSYHFPAKDDLAAELAEPLLDALDAVVPGENANPSWPEGVQHLIERYLDVLLTYPDVATWLEGDRAVRLNAPIGRRLTHINHRMRRAMIGRPLDPRARVAAAVALGALWRPVRNVPLEDVSRNRDLMIESALAPLRVVR</sequence>
<organism evidence="6 7">
    <name type="scientific">Euzebya pacifica</name>
    <dbReference type="NCBI Taxonomy" id="1608957"/>
    <lineage>
        <taxon>Bacteria</taxon>
        <taxon>Bacillati</taxon>
        <taxon>Actinomycetota</taxon>
        <taxon>Nitriliruptoria</taxon>
        <taxon>Euzebyales</taxon>
    </lineage>
</organism>
<dbReference type="RefSeq" id="WP_164710663.1">
    <property type="nucleotide sequence ID" value="NZ_CP031165.1"/>
</dbReference>
<evidence type="ECO:0000256" key="4">
    <source>
        <dbReference type="PROSITE-ProRule" id="PRU00335"/>
    </source>
</evidence>
<evidence type="ECO:0000313" key="6">
    <source>
        <dbReference type="EMBL" id="AXV08093.1"/>
    </source>
</evidence>
<dbReference type="SUPFAM" id="SSF46689">
    <property type="entry name" value="Homeodomain-like"/>
    <property type="match status" value="1"/>
</dbReference>
<evidence type="ECO:0000259" key="5">
    <source>
        <dbReference type="PROSITE" id="PS50977"/>
    </source>
</evidence>
<accession>A0A346Y0U6</accession>
<dbReference type="InterPro" id="IPR050109">
    <property type="entry name" value="HTH-type_TetR-like_transc_reg"/>
</dbReference>
<dbReference type="EMBL" id="CP031165">
    <property type="protein sequence ID" value="AXV08093.1"/>
    <property type="molecule type" value="Genomic_DNA"/>
</dbReference>
<dbReference type="PRINTS" id="PR00455">
    <property type="entry name" value="HTHTETR"/>
</dbReference>
<dbReference type="PROSITE" id="PS50977">
    <property type="entry name" value="HTH_TETR_2"/>
    <property type="match status" value="1"/>
</dbReference>
<dbReference type="GO" id="GO:0000976">
    <property type="term" value="F:transcription cis-regulatory region binding"/>
    <property type="evidence" value="ECO:0007669"/>
    <property type="project" value="TreeGrafter"/>
</dbReference>
<proteinExistence type="predicted"/>
<dbReference type="Pfam" id="PF00440">
    <property type="entry name" value="TetR_N"/>
    <property type="match status" value="1"/>
</dbReference>
<dbReference type="InterPro" id="IPR023772">
    <property type="entry name" value="DNA-bd_HTH_TetR-type_CS"/>
</dbReference>
<keyword evidence="3" id="KW-0804">Transcription</keyword>
<dbReference type="GO" id="GO:0003700">
    <property type="term" value="F:DNA-binding transcription factor activity"/>
    <property type="evidence" value="ECO:0007669"/>
    <property type="project" value="TreeGrafter"/>
</dbReference>
<dbReference type="PROSITE" id="PS01081">
    <property type="entry name" value="HTH_TETR_1"/>
    <property type="match status" value="1"/>
</dbReference>
<dbReference type="Proteomes" id="UP000264006">
    <property type="component" value="Chromosome"/>
</dbReference>
<dbReference type="InterPro" id="IPR001647">
    <property type="entry name" value="HTH_TetR"/>
</dbReference>
<keyword evidence="1" id="KW-0805">Transcription regulation</keyword>
<reference evidence="6 7" key="1">
    <citation type="submission" date="2018-09" db="EMBL/GenBank/DDBJ databases">
        <title>Complete genome sequence of Euzebya sp. DY32-46 isolated from seawater of Pacific Ocean.</title>
        <authorList>
            <person name="Xu L."/>
            <person name="Wu Y.-H."/>
            <person name="Xu X.-W."/>
        </authorList>
    </citation>
    <scope>NUCLEOTIDE SEQUENCE [LARGE SCALE GENOMIC DNA]</scope>
    <source>
        <strain evidence="6 7">DY32-46</strain>
    </source>
</reference>
<dbReference type="PANTHER" id="PTHR30055">
    <property type="entry name" value="HTH-TYPE TRANSCRIPTIONAL REGULATOR RUTR"/>
    <property type="match status" value="1"/>
</dbReference>
<dbReference type="PANTHER" id="PTHR30055:SF234">
    <property type="entry name" value="HTH-TYPE TRANSCRIPTIONAL REGULATOR BETI"/>
    <property type="match status" value="1"/>
</dbReference>
<keyword evidence="7" id="KW-1185">Reference proteome</keyword>
<evidence type="ECO:0000256" key="3">
    <source>
        <dbReference type="ARBA" id="ARBA00023163"/>
    </source>
</evidence>
<feature type="DNA-binding region" description="H-T-H motif" evidence="4">
    <location>
        <begin position="27"/>
        <end position="46"/>
    </location>
</feature>
<evidence type="ECO:0000313" key="7">
    <source>
        <dbReference type="Proteomes" id="UP000264006"/>
    </source>
</evidence>
<name>A0A346Y0U6_9ACTN</name>
<evidence type="ECO:0000256" key="1">
    <source>
        <dbReference type="ARBA" id="ARBA00023015"/>
    </source>
</evidence>
<protein>
    <submittedName>
        <fullName evidence="6">Transcriptional regulator, TetR family</fullName>
    </submittedName>
</protein>
<dbReference type="InterPro" id="IPR009057">
    <property type="entry name" value="Homeodomain-like_sf"/>
</dbReference>
<keyword evidence="2 4" id="KW-0238">DNA-binding</keyword>
<gene>
    <name evidence="6" type="ORF">DVS28_a3418</name>
</gene>
<dbReference type="Gene3D" id="1.10.357.10">
    <property type="entry name" value="Tetracycline Repressor, domain 2"/>
    <property type="match status" value="1"/>
</dbReference>
<dbReference type="AlphaFoldDB" id="A0A346Y0U6"/>